<dbReference type="Proteomes" id="UP000178646">
    <property type="component" value="Unassembled WGS sequence"/>
</dbReference>
<evidence type="ECO:0000313" key="2">
    <source>
        <dbReference type="EMBL" id="OHA48774.1"/>
    </source>
</evidence>
<dbReference type="PANTHER" id="PTHR35458:SF8">
    <property type="entry name" value="SLR0650 PROTEIN"/>
    <property type="match status" value="1"/>
</dbReference>
<dbReference type="PANTHER" id="PTHR35458">
    <property type="entry name" value="SLR0755 PROTEIN"/>
    <property type="match status" value="1"/>
</dbReference>
<organism evidence="2 3">
    <name type="scientific">Candidatus Terrybacteria bacterium RIFCSPHIGHO2_02_41_19</name>
    <dbReference type="NCBI Taxonomy" id="1802364"/>
    <lineage>
        <taxon>Bacteria</taxon>
        <taxon>Candidatus Terryibacteriota</taxon>
    </lineage>
</organism>
<evidence type="ECO:0000259" key="1">
    <source>
        <dbReference type="Pfam" id="PF01936"/>
    </source>
</evidence>
<evidence type="ECO:0000313" key="3">
    <source>
        <dbReference type="Proteomes" id="UP000178646"/>
    </source>
</evidence>
<dbReference type="Gene3D" id="3.40.50.1010">
    <property type="entry name" value="5'-nuclease"/>
    <property type="match status" value="1"/>
</dbReference>
<dbReference type="AlphaFoldDB" id="A0A1G2PKC2"/>
<comment type="caution">
    <text evidence="2">The sequence shown here is derived from an EMBL/GenBank/DDBJ whole genome shotgun (WGS) entry which is preliminary data.</text>
</comment>
<dbReference type="InterPro" id="IPR021139">
    <property type="entry name" value="NYN"/>
</dbReference>
<accession>A0A1G2PKC2</accession>
<proteinExistence type="predicted"/>
<gene>
    <name evidence="2" type="ORF">A2W59_00420</name>
</gene>
<protein>
    <recommendedName>
        <fullName evidence="1">NYN domain-containing protein</fullName>
    </recommendedName>
</protein>
<dbReference type="InterPro" id="IPR047140">
    <property type="entry name" value="LabA"/>
</dbReference>
<feature type="domain" description="NYN" evidence="1">
    <location>
        <begin position="14"/>
        <end position="162"/>
    </location>
</feature>
<name>A0A1G2PKC2_9BACT</name>
<dbReference type="Pfam" id="PF01936">
    <property type="entry name" value="NYN"/>
    <property type="match status" value="1"/>
</dbReference>
<sequence>MTSIFNSAQYKNQRVAVLIDVQNLYHSARALFQKRVNFKELLSSALGERQLVRAFAYVVRTKTGEEKSFFEALTKLGIDIRVKDLQEYYGGMKKADWDVGIAVDAIKTSEIVDVIVIASGDGDYAPLVEYLKNQGRRVEVMAFGRSASAKLKEIADEFVDLEENTKRYLIKGGAKDE</sequence>
<dbReference type="GO" id="GO:0004540">
    <property type="term" value="F:RNA nuclease activity"/>
    <property type="evidence" value="ECO:0007669"/>
    <property type="project" value="InterPro"/>
</dbReference>
<dbReference type="CDD" id="cd10911">
    <property type="entry name" value="PIN_LabA"/>
    <property type="match status" value="1"/>
</dbReference>
<reference evidence="2 3" key="1">
    <citation type="journal article" date="2016" name="Nat. Commun.">
        <title>Thousands of microbial genomes shed light on interconnected biogeochemical processes in an aquifer system.</title>
        <authorList>
            <person name="Anantharaman K."/>
            <person name="Brown C.T."/>
            <person name="Hug L.A."/>
            <person name="Sharon I."/>
            <person name="Castelle C.J."/>
            <person name="Probst A.J."/>
            <person name="Thomas B.C."/>
            <person name="Singh A."/>
            <person name="Wilkins M.J."/>
            <person name="Karaoz U."/>
            <person name="Brodie E.L."/>
            <person name="Williams K.H."/>
            <person name="Hubbard S.S."/>
            <person name="Banfield J.F."/>
        </authorList>
    </citation>
    <scope>NUCLEOTIDE SEQUENCE [LARGE SCALE GENOMIC DNA]</scope>
</reference>
<dbReference type="EMBL" id="MHSU01000041">
    <property type="protein sequence ID" value="OHA48774.1"/>
    <property type="molecule type" value="Genomic_DNA"/>
</dbReference>